<organism evidence="1 2">
    <name type="scientific">Fructilactobacillus florum DSM 22689 = JCM 16035</name>
    <dbReference type="NCBI Taxonomy" id="1423745"/>
    <lineage>
        <taxon>Bacteria</taxon>
        <taxon>Bacillati</taxon>
        <taxon>Bacillota</taxon>
        <taxon>Bacilli</taxon>
        <taxon>Lactobacillales</taxon>
        <taxon>Lactobacillaceae</taxon>
        <taxon>Fructilactobacillus</taxon>
    </lineage>
</organism>
<name>A0A0R2CM19_9LACO</name>
<dbReference type="PROSITE" id="PS01229">
    <property type="entry name" value="COF_2"/>
    <property type="match status" value="1"/>
</dbReference>
<gene>
    <name evidence="1" type="ORF">FC87_GL000099</name>
</gene>
<dbReference type="SFLD" id="SFLDG01140">
    <property type="entry name" value="C2.B:_Phosphomannomutase_and_P"/>
    <property type="match status" value="1"/>
</dbReference>
<dbReference type="PATRIC" id="fig|1423745.4.peg.106"/>
<sequence>MYNYLVFFDLDATLFDNNSEITPEIATAMDQIRTNGGLPIIASGRTLYEIPVTLQKTKIDTVIASNGDYGMYQNQTAFSRRINPDTIDKLAAFAAEFGNSVTVLDQRGKGSTAHDELLIKACKHVHAPLPKLVTTNYWHQRPIDMMFVTNTNLDQAYQEAFGAVLSFYRNSPFSIDVVDHGASKATGIEQLIRTEQLTGIPTYAFGDGNNDIPMLDYVDHPVVMGNGLPNVKEHAEFITTANTNHGIVKGLQHFDLI</sequence>
<comment type="caution">
    <text evidence="1">The sequence shown here is derived from an EMBL/GenBank/DDBJ whole genome shotgun (WGS) entry which is preliminary data.</text>
</comment>
<dbReference type="PANTHER" id="PTHR10000:SF25">
    <property type="entry name" value="PHOSPHATASE YKRA-RELATED"/>
    <property type="match status" value="1"/>
</dbReference>
<dbReference type="AlphaFoldDB" id="A0A0R2CM19"/>
<dbReference type="GO" id="GO:0005829">
    <property type="term" value="C:cytosol"/>
    <property type="evidence" value="ECO:0007669"/>
    <property type="project" value="TreeGrafter"/>
</dbReference>
<dbReference type="GO" id="GO:0000287">
    <property type="term" value="F:magnesium ion binding"/>
    <property type="evidence" value="ECO:0007669"/>
    <property type="project" value="TreeGrafter"/>
</dbReference>
<dbReference type="STRING" id="1423745.GCA_001311215_00527"/>
<reference evidence="1 2" key="1">
    <citation type="journal article" date="2015" name="Genome Announc.">
        <title>Expanding the biotechnology potential of lactobacilli through comparative genomics of 213 strains and associated genera.</title>
        <authorList>
            <person name="Sun Z."/>
            <person name="Harris H.M."/>
            <person name="McCann A."/>
            <person name="Guo C."/>
            <person name="Argimon S."/>
            <person name="Zhang W."/>
            <person name="Yang X."/>
            <person name="Jeffery I.B."/>
            <person name="Cooney J.C."/>
            <person name="Kagawa T.F."/>
            <person name="Liu W."/>
            <person name="Song Y."/>
            <person name="Salvetti E."/>
            <person name="Wrobel A."/>
            <person name="Rasinkangas P."/>
            <person name="Parkhill J."/>
            <person name="Rea M.C."/>
            <person name="O'Sullivan O."/>
            <person name="Ritari J."/>
            <person name="Douillard F.P."/>
            <person name="Paul Ross R."/>
            <person name="Yang R."/>
            <person name="Briner A.E."/>
            <person name="Felis G.E."/>
            <person name="de Vos W.M."/>
            <person name="Barrangou R."/>
            <person name="Klaenhammer T.R."/>
            <person name="Caufield P.W."/>
            <person name="Cui Y."/>
            <person name="Zhang H."/>
            <person name="O'Toole P.W."/>
        </authorList>
    </citation>
    <scope>NUCLEOTIDE SEQUENCE [LARGE SCALE GENOMIC DNA]</scope>
    <source>
        <strain evidence="1 2">DSM 22689</strain>
    </source>
</reference>
<dbReference type="InterPro" id="IPR006379">
    <property type="entry name" value="HAD-SF_hydro_IIB"/>
</dbReference>
<accession>A0A0R2CM19</accession>
<dbReference type="SFLD" id="SFLDS00003">
    <property type="entry name" value="Haloacid_Dehalogenase"/>
    <property type="match status" value="1"/>
</dbReference>
<dbReference type="InterPro" id="IPR036412">
    <property type="entry name" value="HAD-like_sf"/>
</dbReference>
<dbReference type="NCBIfam" id="TIGR00099">
    <property type="entry name" value="Cof-subfamily"/>
    <property type="match status" value="1"/>
</dbReference>
<dbReference type="InterPro" id="IPR000150">
    <property type="entry name" value="Cof"/>
</dbReference>
<evidence type="ECO:0000313" key="1">
    <source>
        <dbReference type="EMBL" id="KRM92487.1"/>
    </source>
</evidence>
<dbReference type="PANTHER" id="PTHR10000">
    <property type="entry name" value="PHOSPHOSERINE PHOSPHATASE"/>
    <property type="match status" value="1"/>
</dbReference>
<dbReference type="Pfam" id="PF08282">
    <property type="entry name" value="Hydrolase_3"/>
    <property type="match status" value="1"/>
</dbReference>
<evidence type="ECO:0000313" key="2">
    <source>
        <dbReference type="Proteomes" id="UP000051586"/>
    </source>
</evidence>
<protein>
    <submittedName>
        <fullName evidence="1">Uncharacterized protein</fullName>
    </submittedName>
</protein>
<dbReference type="GO" id="GO:0016791">
    <property type="term" value="F:phosphatase activity"/>
    <property type="evidence" value="ECO:0007669"/>
    <property type="project" value="UniProtKB-ARBA"/>
</dbReference>
<proteinExistence type="predicted"/>
<dbReference type="SUPFAM" id="SSF56784">
    <property type="entry name" value="HAD-like"/>
    <property type="match status" value="1"/>
</dbReference>
<dbReference type="RefSeq" id="WP_035422170.1">
    <property type="nucleotide sequence ID" value="NZ_AYZI01000001.1"/>
</dbReference>
<dbReference type="EMBL" id="AYZI01000001">
    <property type="protein sequence ID" value="KRM92487.1"/>
    <property type="molecule type" value="Genomic_DNA"/>
</dbReference>
<dbReference type="Gene3D" id="3.30.1240.10">
    <property type="match status" value="1"/>
</dbReference>
<dbReference type="Proteomes" id="UP000051586">
    <property type="component" value="Unassembled WGS sequence"/>
</dbReference>
<dbReference type="InterPro" id="IPR023214">
    <property type="entry name" value="HAD_sf"/>
</dbReference>
<dbReference type="Gene3D" id="3.40.50.1000">
    <property type="entry name" value="HAD superfamily/HAD-like"/>
    <property type="match status" value="1"/>
</dbReference>
<dbReference type="NCBIfam" id="TIGR01484">
    <property type="entry name" value="HAD-SF-IIB"/>
    <property type="match status" value="1"/>
</dbReference>